<dbReference type="Proteomes" id="UP000325307">
    <property type="component" value="Unassembled WGS sequence"/>
</dbReference>
<protein>
    <submittedName>
        <fullName evidence="2">Uncharacterized protein</fullName>
    </submittedName>
</protein>
<accession>A0A5A7NSR4</accession>
<sequence>MVRVNNRFANLKNHVDNPLSQSLVYHENGRNPGRGAGKPPPWSTAAPLPKAKARWYERALKPAISPVMTVGRGKLFAPNPLGYEVNCRRARRIQRAAATHQTRP</sequence>
<organism evidence="2 3">
    <name type="scientific">Zafaria cholistanensis</name>
    <dbReference type="NCBI Taxonomy" id="1682741"/>
    <lineage>
        <taxon>Bacteria</taxon>
        <taxon>Bacillati</taxon>
        <taxon>Actinomycetota</taxon>
        <taxon>Actinomycetes</taxon>
        <taxon>Micrococcales</taxon>
        <taxon>Micrococcaceae</taxon>
        <taxon>Zafaria</taxon>
    </lineage>
</organism>
<keyword evidence="3" id="KW-1185">Reference proteome</keyword>
<gene>
    <name evidence="2" type="ORF">NCCP1664_13650</name>
</gene>
<proteinExistence type="predicted"/>
<dbReference type="AlphaFoldDB" id="A0A5A7NSR4"/>
<comment type="caution">
    <text evidence="2">The sequence shown here is derived from an EMBL/GenBank/DDBJ whole genome shotgun (WGS) entry which is preliminary data.</text>
</comment>
<evidence type="ECO:0000313" key="3">
    <source>
        <dbReference type="Proteomes" id="UP000325307"/>
    </source>
</evidence>
<feature type="region of interest" description="Disordered" evidence="1">
    <location>
        <begin position="20"/>
        <end position="48"/>
    </location>
</feature>
<evidence type="ECO:0000313" key="2">
    <source>
        <dbReference type="EMBL" id="GER22868.1"/>
    </source>
</evidence>
<evidence type="ECO:0000256" key="1">
    <source>
        <dbReference type="SAM" id="MobiDB-lite"/>
    </source>
</evidence>
<dbReference type="EMBL" id="BKDJ01000005">
    <property type="protein sequence ID" value="GER22868.1"/>
    <property type="molecule type" value="Genomic_DNA"/>
</dbReference>
<reference evidence="2 3" key="1">
    <citation type="submission" date="2019-09" db="EMBL/GenBank/DDBJ databases">
        <title>Arthrobacter zafarii sp. nov., a moderately thermotolerant and halotolerant actinobacterium isolated from Cholistan desert soil of Pakistan.</title>
        <authorList>
            <person name="Amin A."/>
            <person name="Ahmed I."/>
            <person name="Khalid N."/>
            <person name="Schumann P."/>
            <person name="Busse H.J."/>
            <person name="Khan I.U."/>
            <person name="Li S."/>
            <person name="Li W.J."/>
        </authorList>
    </citation>
    <scope>NUCLEOTIDE SEQUENCE [LARGE SCALE GENOMIC DNA]</scope>
    <source>
        <strain evidence="2 3">NCCP-1664</strain>
    </source>
</reference>
<name>A0A5A7NSR4_9MICC</name>